<feature type="compositionally biased region" description="Basic residues" evidence="1">
    <location>
        <begin position="51"/>
        <end position="61"/>
    </location>
</feature>
<proteinExistence type="evidence at transcript level"/>
<reference evidence="2" key="1">
    <citation type="journal article" date="2000" name="Int. J. Oncol.">
        <title>Expression of the OGG1-type 1a (nuclear form) protein in cancerous and non-cancerous human cells.</title>
        <authorList>
            <person name="Shinmura K."/>
            <person name="Kohno T."/>
            <person name="Takeuchi-Sasaki M."/>
            <person name="Maeda M."/>
            <person name="Segawa T."/>
            <person name="Kamo T."/>
            <person name="Sugimura H."/>
            <person name="Yokota J."/>
        </authorList>
    </citation>
    <scope>NUCLEOTIDE SEQUENCE</scope>
</reference>
<protein>
    <submittedName>
        <fullName evidence="3">8-oxoguanine DNA glycosylase, isoform CRA_i</fullName>
    </submittedName>
    <submittedName>
        <fullName evidence="2">OGG1 type 1f</fullName>
    </submittedName>
</protein>
<sequence>DDVTYHGFPSLQALAGNFFRSLWGPYAGWAQAVLFSADLRQSRHAQEPPAKRRKGSKGPEG</sequence>
<dbReference type="GO" id="GO:0006281">
    <property type="term" value="P:DNA repair"/>
    <property type="evidence" value="ECO:0000303"/>
    <property type="project" value="UniProtKB"/>
</dbReference>
<name>Q9HCR7_HUMAN</name>
<feature type="non-terminal residue" evidence="2">
    <location>
        <position position="1"/>
    </location>
</feature>
<feature type="compositionally biased region" description="Basic and acidic residues" evidence="1">
    <location>
        <begin position="41"/>
        <end position="50"/>
    </location>
</feature>
<feature type="region of interest" description="Disordered" evidence="1">
    <location>
        <begin position="41"/>
        <end position="61"/>
    </location>
</feature>
<dbReference type="Gene3D" id="1.10.1670.10">
    <property type="entry name" value="Helix-hairpin-Helix base-excision DNA repair enzymes (C-terminal)"/>
    <property type="match status" value="1"/>
</dbReference>
<dbReference type="GO" id="GO:0008534">
    <property type="term" value="F:oxidized purine nucleobase lesion DNA N-glycosylase activity"/>
    <property type="evidence" value="ECO:0000303"/>
    <property type="project" value="UniProtKB"/>
</dbReference>
<evidence type="ECO:0000313" key="2">
    <source>
        <dbReference type="EMBL" id="BAB13295.1"/>
    </source>
</evidence>
<organism evidence="2">
    <name type="scientific">Homo sapiens</name>
    <name type="common">Human</name>
    <dbReference type="NCBI Taxonomy" id="9606"/>
    <lineage>
        <taxon>Eukaryota</taxon>
        <taxon>Metazoa</taxon>
        <taxon>Chordata</taxon>
        <taxon>Craniata</taxon>
        <taxon>Vertebrata</taxon>
        <taxon>Euteleostomi</taxon>
        <taxon>Mammalia</taxon>
        <taxon>Eutheria</taxon>
        <taxon>Euarchontoglires</taxon>
        <taxon>Primates</taxon>
        <taxon>Haplorrhini</taxon>
        <taxon>Catarrhini</taxon>
        <taxon>Hominidae</taxon>
        <taxon>Homo</taxon>
    </lineage>
</organism>
<gene>
    <name evidence="2" type="primary">OGG1 type 1f</name>
    <name evidence="3" type="synonym">OGG1</name>
    <name evidence="3" type="ORF">hCG_20369</name>
</gene>
<dbReference type="EMBL" id="CH471055">
    <property type="protein sequence ID" value="EAW63986.1"/>
    <property type="molecule type" value="Genomic_DNA"/>
</dbReference>
<dbReference type="EMBL" id="AB037880">
    <property type="protein sequence ID" value="BAB13295.1"/>
    <property type="molecule type" value="mRNA"/>
</dbReference>
<reference evidence="3" key="2">
    <citation type="journal article" date="2001" name="Science">
        <title>The sequence of the human genome.</title>
        <authorList>
            <person name="Venter J.C."/>
            <person name="Adams M.D."/>
            <person name="Myers E.W."/>
            <person name="Li P.W."/>
            <person name="Mural R.J."/>
            <person name="Sutton G.G."/>
            <person name="Smith H.O."/>
            <person name="Yandell M."/>
            <person name="Evans C.A."/>
            <person name="Holt R.A."/>
            <person name="Gocayne J.D."/>
            <person name="Amanatides P."/>
            <person name="Ballew R.M."/>
            <person name="Huson D.H."/>
            <person name="Wortman J.R."/>
            <person name="Zhang Q."/>
            <person name="Kodira C.D."/>
            <person name="Zheng X.H."/>
            <person name="Chen L."/>
            <person name="Skupski M."/>
            <person name="Subramanian G."/>
            <person name="Thomas P.D."/>
            <person name="Zhang J."/>
            <person name="Gabor Miklos G.L."/>
            <person name="Nelson C."/>
            <person name="Broder S."/>
            <person name="Clark A.G."/>
            <person name="Nadeau J."/>
            <person name="McKusick V.A."/>
            <person name="Zinder N."/>
            <person name="Levine A.J."/>
            <person name="Roberts R.J."/>
            <person name="Simon M."/>
            <person name="Slayman C."/>
            <person name="Hunkapiller M."/>
            <person name="Bolanos R."/>
            <person name="Delcher A."/>
            <person name="Dew I."/>
            <person name="Fasulo D."/>
            <person name="Flanigan M."/>
            <person name="Florea L."/>
            <person name="Halpern A."/>
            <person name="Hannenhalli S."/>
            <person name="Kravitz S."/>
            <person name="Levy S."/>
            <person name="Mobarry C."/>
            <person name="Reinert K."/>
            <person name="Remington K."/>
            <person name="Abu-Threideh J."/>
            <person name="Beasley E."/>
            <person name="Biddick K."/>
            <person name="Bonazzi V."/>
            <person name="Brandon R."/>
            <person name="Cargill M."/>
            <person name="Chandramouliswaran I."/>
            <person name="Charlab R."/>
            <person name="Chaturvedi K."/>
            <person name="Deng Z."/>
            <person name="Di Francesco V."/>
            <person name="Dunn P."/>
            <person name="Eilbeck K."/>
            <person name="Evangelista C."/>
            <person name="Gabrielian A.E."/>
            <person name="Gan W."/>
            <person name="Ge W."/>
            <person name="Gong F."/>
            <person name="Gu Z."/>
            <person name="Guan P."/>
            <person name="Heiman T.J."/>
            <person name="Higgins M.E."/>
            <person name="Ji R.R."/>
            <person name="Ke Z."/>
            <person name="Ketchum K.A."/>
            <person name="Lai Z."/>
            <person name="Lei Y."/>
            <person name="Li Z."/>
            <person name="Li J."/>
            <person name="Liang Y."/>
            <person name="Lin X."/>
            <person name="Lu F."/>
            <person name="Merkulov G.V."/>
            <person name="Milshina N."/>
            <person name="Moore H.M."/>
            <person name="Naik A.K."/>
            <person name="Narayan V.A."/>
            <person name="Neelam B."/>
            <person name="Nusskern D."/>
            <person name="Rusch D.B."/>
            <person name="Salzberg S."/>
            <person name="Shao W."/>
            <person name="Shue B."/>
            <person name="Sun J."/>
            <person name="Wang Z."/>
            <person name="Wang A."/>
            <person name="Wang X."/>
            <person name="Wang J."/>
            <person name="Wei M."/>
            <person name="Wides R."/>
            <person name="Xiao C."/>
            <person name="Yan C."/>
            <person name="Yao A."/>
            <person name="Ye J."/>
            <person name="Zhan M."/>
            <person name="Zhang W."/>
            <person name="Zhang H."/>
            <person name="Zhao Q."/>
            <person name="Zheng L."/>
            <person name="Zhong F."/>
            <person name="Zhong W."/>
            <person name="Zhu S."/>
            <person name="Zhao S."/>
            <person name="Gilbert D."/>
            <person name="Baumhueter S."/>
            <person name="Spier G."/>
            <person name="Carter C."/>
            <person name="Cravchik A."/>
            <person name="Woodage T."/>
            <person name="Ali F."/>
            <person name="An H."/>
            <person name="Awe A."/>
            <person name="Baldwin D."/>
            <person name="Baden H."/>
            <person name="Barnstead M."/>
            <person name="Barrow I."/>
            <person name="Beeson K."/>
            <person name="Busam D."/>
            <person name="Carver A."/>
            <person name="Center A."/>
            <person name="Cheng M.L."/>
            <person name="Curry L."/>
            <person name="Danaher S."/>
            <person name="Davenport L."/>
            <person name="Desilets R."/>
            <person name="Dietz S."/>
            <person name="Dodson K."/>
            <person name="Doup L."/>
            <person name="Ferriera S."/>
            <person name="Garg N."/>
            <person name="Gluecksmann A."/>
            <person name="Hart B."/>
            <person name="Haynes J."/>
            <person name="Haynes C."/>
            <person name="Heiner C."/>
            <person name="Hladun S."/>
            <person name="Hostin D."/>
            <person name="Houck J."/>
            <person name="Howland T."/>
            <person name="Ibegwam C."/>
            <person name="Johnson J."/>
            <person name="Kalush F."/>
            <person name="Kline L."/>
            <person name="Koduru S."/>
            <person name="Love A."/>
            <person name="Mann F."/>
            <person name="May D."/>
            <person name="McCawley S."/>
            <person name="McIntosh T."/>
            <person name="McMullen I."/>
            <person name="Moy M."/>
            <person name="Moy L."/>
            <person name="Murphy B."/>
            <person name="Nelson K."/>
            <person name="Pfannkoch C."/>
            <person name="Pratts E."/>
            <person name="Puri V."/>
            <person name="Qureshi H."/>
            <person name="Reardon M."/>
            <person name="Rodriguez R."/>
            <person name="Rogers Y.H."/>
            <person name="Romblad D."/>
            <person name="Ruhfel B."/>
            <person name="Scott R."/>
            <person name="Sitter C."/>
            <person name="Smallwood M."/>
            <person name="Stewart E."/>
            <person name="Strong R."/>
            <person name="Suh E."/>
            <person name="Thomas R."/>
            <person name="Tint N.N."/>
            <person name="Tse S."/>
            <person name="Vech C."/>
            <person name="Wang G."/>
            <person name="Wetter J."/>
            <person name="Williams S."/>
            <person name="Williams M."/>
            <person name="Windsor S."/>
            <person name="Winn-Deen E."/>
            <person name="Wolfe K."/>
            <person name="Zaveri J."/>
            <person name="Zaveri K."/>
            <person name="Abril J.F."/>
            <person name="Guigo R."/>
            <person name="Campbell M.J."/>
            <person name="Sjolander K.V."/>
            <person name="Karlak B."/>
            <person name="Kejariwal A."/>
            <person name="Mi H."/>
            <person name="Lazareva B."/>
            <person name="Hatton T."/>
            <person name="Narechania A."/>
            <person name="Diemer K."/>
            <person name="Muruganujan A."/>
            <person name="Guo N."/>
            <person name="Sato S."/>
            <person name="Bafna V."/>
            <person name="Istrail S."/>
            <person name="Lippert R."/>
            <person name="Schwartz R."/>
            <person name="Walenz B."/>
            <person name="Yooseph S."/>
            <person name="Allen D."/>
            <person name="Basu A."/>
            <person name="Baxendale J."/>
            <person name="Blick L."/>
            <person name="Caminha M."/>
            <person name="Carnes-Stine J."/>
            <person name="Caulk P."/>
            <person name="Chiang Y.H."/>
            <person name="Coyne M."/>
            <person name="Dahlke C."/>
            <person name="Mays A."/>
            <person name="Dombroski M."/>
            <person name="Donnelly M."/>
            <person name="Ely D."/>
            <person name="Esparham S."/>
            <person name="Fosler C."/>
            <person name="Gire H."/>
            <person name="Glanowski S."/>
            <person name="Glasser K."/>
            <person name="Glodek A."/>
            <person name="Gorokhov M."/>
            <person name="Graham K."/>
            <person name="Gropman B."/>
            <person name="Harris M."/>
            <person name="Heil J."/>
            <person name="Henderson S."/>
            <person name="Hoover J."/>
            <person name="Jennings D."/>
            <person name="Jordan C."/>
            <person name="Jordan J."/>
            <person name="Kasha J."/>
            <person name="Kagan L."/>
            <person name="Kraft C."/>
            <person name="Levitsky A."/>
            <person name="Lewis M."/>
            <person name="Liu X."/>
            <person name="Lopez J."/>
            <person name="Ma D."/>
            <person name="Majoros W."/>
            <person name="McDaniel J."/>
            <person name="Murphy S."/>
            <person name="Newman M."/>
            <person name="Nguyen T."/>
            <person name="Nguyen N."/>
            <person name="Nodell M."/>
            <person name="Pan S."/>
            <person name="Peck J."/>
            <person name="Peterson M."/>
            <person name="Rowe W."/>
            <person name="Sanders R."/>
            <person name="Scott J."/>
            <person name="Simpson M."/>
            <person name="Smith T."/>
            <person name="Sprague A."/>
            <person name="Stockwell T."/>
            <person name="Turner R."/>
            <person name="Venter E."/>
            <person name="Wang M."/>
            <person name="Wen M."/>
            <person name="Wu D."/>
            <person name="Wu M."/>
            <person name="Xia A."/>
            <person name="Zandieh A."/>
            <person name="Zhu X."/>
        </authorList>
    </citation>
    <scope>NUCLEOTIDE SEQUENCE</scope>
</reference>
<dbReference type="PeptideAtlas" id="Q9HCR7"/>
<dbReference type="AlphaFoldDB" id="Q9HCR7"/>
<evidence type="ECO:0000256" key="1">
    <source>
        <dbReference type="SAM" id="MobiDB-lite"/>
    </source>
</evidence>
<accession>Q9HCR7</accession>
<evidence type="ECO:0000313" key="3">
    <source>
        <dbReference type="EMBL" id="EAW63986.1"/>
    </source>
</evidence>
<reference evidence="3" key="3">
    <citation type="submission" date="2005-07" db="EMBL/GenBank/DDBJ databases">
        <authorList>
            <person name="Mural R.J."/>
            <person name="Istrail S."/>
            <person name="Sutton G."/>
            <person name="Florea L."/>
            <person name="Halpern A.L."/>
            <person name="Mobarry C.M."/>
            <person name="Lippert R."/>
            <person name="Walenz B."/>
            <person name="Shatkay H."/>
            <person name="Dew I."/>
            <person name="Miller J.R."/>
            <person name="Flanigan M.J."/>
            <person name="Edwards N.J."/>
            <person name="Bolanos R."/>
            <person name="Fasulo D."/>
            <person name="Halldorsson B.V."/>
            <person name="Hannenhalli S."/>
            <person name="Turner R."/>
            <person name="Yooseph S."/>
            <person name="Lu F."/>
            <person name="Nusskern D.R."/>
            <person name="Shue B.C."/>
            <person name="Zheng X.H."/>
            <person name="Zhong F."/>
            <person name="Delcher A.L."/>
            <person name="Huson D.H."/>
            <person name="Kravitz S.A."/>
            <person name="Mouchard L."/>
            <person name="Reinert K."/>
            <person name="Remington K.A."/>
            <person name="Clark A.G."/>
            <person name="Waterman M.S."/>
            <person name="Eichler E.E."/>
            <person name="Adams M.D."/>
            <person name="Hunkapiller M.W."/>
            <person name="Myers E.W."/>
            <person name="Venter J.C."/>
        </authorList>
    </citation>
    <scope>NUCLEOTIDE SEQUENCE</scope>
</reference>
<dbReference type="ChiTaRS" id="OGG1">
    <property type="organism name" value="human"/>
</dbReference>
<dbReference type="InterPro" id="IPR023170">
    <property type="entry name" value="HhH_base_excis_C"/>
</dbReference>